<keyword evidence="5" id="KW-0408">Iron</keyword>
<dbReference type="RefSeq" id="XP_041288358.1">
    <property type="nucleotide sequence ID" value="XM_041442079.1"/>
</dbReference>
<accession>A0A9P7JQ51</accession>
<feature type="domain" description="2OGFeDO JBP1/TET oxygenase" evidence="6">
    <location>
        <begin position="209"/>
        <end position="298"/>
    </location>
</feature>
<dbReference type="Pfam" id="PF12851">
    <property type="entry name" value="Tet_JBP"/>
    <property type="match status" value="1"/>
</dbReference>
<reference evidence="7" key="1">
    <citation type="journal article" date="2020" name="New Phytol.">
        <title>Comparative genomics reveals dynamic genome evolution in host specialist ectomycorrhizal fungi.</title>
        <authorList>
            <person name="Lofgren L.A."/>
            <person name="Nguyen N.H."/>
            <person name="Vilgalys R."/>
            <person name="Ruytinx J."/>
            <person name="Liao H.L."/>
            <person name="Branco S."/>
            <person name="Kuo A."/>
            <person name="LaButti K."/>
            <person name="Lipzen A."/>
            <person name="Andreopoulos W."/>
            <person name="Pangilinan J."/>
            <person name="Riley R."/>
            <person name="Hundley H."/>
            <person name="Na H."/>
            <person name="Barry K."/>
            <person name="Grigoriev I.V."/>
            <person name="Stajich J.E."/>
            <person name="Kennedy P.G."/>
        </authorList>
    </citation>
    <scope>NUCLEOTIDE SEQUENCE</scope>
    <source>
        <strain evidence="7">FC423</strain>
    </source>
</reference>
<keyword evidence="2" id="KW-0479">Metal-binding</keyword>
<dbReference type="GeneID" id="64704338"/>
<dbReference type="InterPro" id="IPR024779">
    <property type="entry name" value="2OGFeDO_JBP1/TET_oxygenase_dom"/>
</dbReference>
<evidence type="ECO:0000259" key="6">
    <source>
        <dbReference type="Pfam" id="PF12851"/>
    </source>
</evidence>
<dbReference type="AlphaFoldDB" id="A0A9P7JQ51"/>
<dbReference type="GO" id="GO:0046872">
    <property type="term" value="F:metal ion binding"/>
    <property type="evidence" value="ECO:0007669"/>
    <property type="project" value="UniProtKB-KW"/>
</dbReference>
<evidence type="ECO:0000256" key="1">
    <source>
        <dbReference type="ARBA" id="ARBA00001954"/>
    </source>
</evidence>
<keyword evidence="8" id="KW-1185">Reference proteome</keyword>
<keyword evidence="4" id="KW-0560">Oxidoreductase</keyword>
<evidence type="ECO:0000313" key="8">
    <source>
        <dbReference type="Proteomes" id="UP000823399"/>
    </source>
</evidence>
<sequence>MTICFKEPGPDCGPSGRTYCPSTGSDVTANVITEIELTRAAVVIAHAVVNPLRADLDVDRFADSAKASHPSHADSQRHKLAKYFHCPSFGLISEPATFVDRHGRILAWYLPEIMVPDRMDRVNQSIKLLRPALDQSLPKPTQKAKQPWRSQGFVMPSGGGEFGVGRVTLCPGGFMQRHERLQDDLYQSGTLSLPAVREWLSEITVAEHLWSAITSVIAPDQYQAGVESVANMKDMVRTSDPIVWPSEFSGLEVIVNRETPSHRDPGASPSFYDLLVSLGKAHHAILALPDLGAELAYPPCYALK</sequence>
<dbReference type="EMBL" id="JABBWM010000067">
    <property type="protein sequence ID" value="KAG2096962.1"/>
    <property type="molecule type" value="Genomic_DNA"/>
</dbReference>
<evidence type="ECO:0000256" key="5">
    <source>
        <dbReference type="ARBA" id="ARBA00023004"/>
    </source>
</evidence>
<comment type="caution">
    <text evidence="7">The sequence shown here is derived from an EMBL/GenBank/DDBJ whole genome shotgun (WGS) entry which is preliminary data.</text>
</comment>
<dbReference type="Proteomes" id="UP000823399">
    <property type="component" value="Unassembled WGS sequence"/>
</dbReference>
<evidence type="ECO:0000256" key="2">
    <source>
        <dbReference type="ARBA" id="ARBA00022723"/>
    </source>
</evidence>
<proteinExistence type="predicted"/>
<protein>
    <recommendedName>
        <fullName evidence="6">2OGFeDO JBP1/TET oxygenase domain-containing protein</fullName>
    </recommendedName>
</protein>
<comment type="cofactor">
    <cofactor evidence="1">
        <name>Fe(2+)</name>
        <dbReference type="ChEBI" id="CHEBI:29033"/>
    </cofactor>
</comment>
<dbReference type="GO" id="GO:0051213">
    <property type="term" value="F:dioxygenase activity"/>
    <property type="evidence" value="ECO:0007669"/>
    <property type="project" value="UniProtKB-KW"/>
</dbReference>
<keyword evidence="3" id="KW-0223">Dioxygenase</keyword>
<gene>
    <name evidence="7" type="ORF">F5147DRAFT_778105</name>
</gene>
<dbReference type="OrthoDB" id="2609426at2759"/>
<evidence type="ECO:0000256" key="3">
    <source>
        <dbReference type="ARBA" id="ARBA00022964"/>
    </source>
</evidence>
<organism evidence="7 8">
    <name type="scientific">Suillus discolor</name>
    <dbReference type="NCBI Taxonomy" id="1912936"/>
    <lineage>
        <taxon>Eukaryota</taxon>
        <taxon>Fungi</taxon>
        <taxon>Dikarya</taxon>
        <taxon>Basidiomycota</taxon>
        <taxon>Agaricomycotina</taxon>
        <taxon>Agaricomycetes</taxon>
        <taxon>Agaricomycetidae</taxon>
        <taxon>Boletales</taxon>
        <taxon>Suillineae</taxon>
        <taxon>Suillaceae</taxon>
        <taxon>Suillus</taxon>
    </lineage>
</organism>
<evidence type="ECO:0000256" key="4">
    <source>
        <dbReference type="ARBA" id="ARBA00023002"/>
    </source>
</evidence>
<name>A0A9P7JQ51_9AGAM</name>
<evidence type="ECO:0000313" key="7">
    <source>
        <dbReference type="EMBL" id="KAG2096962.1"/>
    </source>
</evidence>